<evidence type="ECO:0000256" key="4">
    <source>
        <dbReference type="ARBA" id="ARBA00022692"/>
    </source>
</evidence>
<dbReference type="InterPro" id="IPR003004">
    <property type="entry name" value="GspF/PilC"/>
</dbReference>
<dbReference type="EMBL" id="CACRUX010000066">
    <property type="protein sequence ID" value="VYU36005.1"/>
    <property type="molecule type" value="Genomic_DNA"/>
</dbReference>
<evidence type="ECO:0000259" key="8">
    <source>
        <dbReference type="Pfam" id="PF00482"/>
    </source>
</evidence>
<dbReference type="Gene3D" id="1.20.81.30">
    <property type="entry name" value="Type II secretion system (T2SS), domain F"/>
    <property type="match status" value="2"/>
</dbReference>
<comment type="subcellular location">
    <subcellularLocation>
        <location evidence="1">Cell membrane</location>
        <topology evidence="1">Multi-pass membrane protein</topology>
    </subcellularLocation>
</comment>
<proteinExistence type="inferred from homology"/>
<feature type="domain" description="Type II secretion system protein GspF" evidence="8">
    <location>
        <begin position="263"/>
        <end position="383"/>
    </location>
</feature>
<keyword evidence="5 7" id="KW-1133">Transmembrane helix</keyword>
<feature type="transmembrane region" description="Helical" evidence="7">
    <location>
        <begin position="157"/>
        <end position="180"/>
    </location>
</feature>
<keyword evidence="3" id="KW-1003">Cell membrane</keyword>
<evidence type="ECO:0000256" key="6">
    <source>
        <dbReference type="ARBA" id="ARBA00023136"/>
    </source>
</evidence>
<feature type="transmembrane region" description="Helical" evidence="7">
    <location>
        <begin position="364"/>
        <end position="385"/>
    </location>
</feature>
<dbReference type="PANTHER" id="PTHR30012:SF0">
    <property type="entry name" value="TYPE II SECRETION SYSTEM PROTEIN F-RELATED"/>
    <property type="match status" value="1"/>
</dbReference>
<dbReference type="RefSeq" id="WP_021842529.1">
    <property type="nucleotide sequence ID" value="NZ_CACRUX010000066.1"/>
</dbReference>
<name>A0A6N3E7G7_9FIRM</name>
<evidence type="ECO:0000256" key="3">
    <source>
        <dbReference type="ARBA" id="ARBA00022475"/>
    </source>
</evidence>
<reference evidence="9" key="1">
    <citation type="submission" date="2019-11" db="EMBL/GenBank/DDBJ databases">
        <authorList>
            <person name="Feng L."/>
        </authorList>
    </citation>
    <scope>NUCLEOTIDE SEQUENCE</scope>
    <source>
        <strain evidence="9">VrattiLFYP33</strain>
    </source>
</reference>
<keyword evidence="4 7" id="KW-0812">Transmembrane</keyword>
<dbReference type="InterPro" id="IPR042094">
    <property type="entry name" value="T2SS_GspF_sf"/>
</dbReference>
<feature type="transmembrane region" description="Helical" evidence="7">
    <location>
        <begin position="200"/>
        <end position="230"/>
    </location>
</feature>
<dbReference type="PRINTS" id="PR00812">
    <property type="entry name" value="BCTERIALGSPF"/>
</dbReference>
<evidence type="ECO:0000256" key="2">
    <source>
        <dbReference type="ARBA" id="ARBA00005745"/>
    </source>
</evidence>
<keyword evidence="6 7" id="KW-0472">Membrane</keyword>
<evidence type="ECO:0000256" key="5">
    <source>
        <dbReference type="ARBA" id="ARBA00022989"/>
    </source>
</evidence>
<dbReference type="InterPro" id="IPR018076">
    <property type="entry name" value="T2SS_GspF_dom"/>
</dbReference>
<evidence type="ECO:0000256" key="1">
    <source>
        <dbReference type="ARBA" id="ARBA00004651"/>
    </source>
</evidence>
<dbReference type="PANTHER" id="PTHR30012">
    <property type="entry name" value="GENERAL SECRETION PATHWAY PROTEIN"/>
    <property type="match status" value="1"/>
</dbReference>
<evidence type="ECO:0000313" key="9">
    <source>
        <dbReference type="EMBL" id="VYU36005.1"/>
    </source>
</evidence>
<protein>
    <submittedName>
        <fullName evidence="9">Type II secretion system protein F</fullName>
    </submittedName>
</protein>
<organism evidence="9">
    <name type="scientific">Veillonella ratti</name>
    <dbReference type="NCBI Taxonomy" id="103892"/>
    <lineage>
        <taxon>Bacteria</taxon>
        <taxon>Bacillati</taxon>
        <taxon>Bacillota</taxon>
        <taxon>Negativicutes</taxon>
        <taxon>Veillonellales</taxon>
        <taxon>Veillonellaceae</taxon>
        <taxon>Veillonella</taxon>
    </lineage>
</organism>
<dbReference type="GO" id="GO:0005886">
    <property type="term" value="C:plasma membrane"/>
    <property type="evidence" value="ECO:0007669"/>
    <property type="project" value="UniProtKB-SubCell"/>
</dbReference>
<evidence type="ECO:0000256" key="7">
    <source>
        <dbReference type="SAM" id="Phobius"/>
    </source>
</evidence>
<dbReference type="AlphaFoldDB" id="A0A6N3E7G7"/>
<dbReference type="Pfam" id="PF00482">
    <property type="entry name" value="T2SSF"/>
    <property type="match status" value="2"/>
</dbReference>
<comment type="similarity">
    <text evidence="2">Belongs to the GSP F family.</text>
</comment>
<feature type="domain" description="Type II secretion system protein GspF" evidence="8">
    <location>
        <begin position="63"/>
        <end position="181"/>
    </location>
</feature>
<gene>
    <name evidence="9" type="primary">epsF_1</name>
    <name evidence="9" type="ORF">VRLFYP33_01833</name>
</gene>
<accession>A0A6N3E7G7</accession>
<sequence length="394" mass="44685">MKQYNYRAFDAKGVIQEDTIWAESSEEIVQKLQYKGWHIIEVAVIKSSEVNSVKWRYKDIIEFSYRMSLLLEAGISIRRVMQFLSAKPIKHIPYAVINEAIQRGNPLSKVLTEVGFPNIGCALLQAGEAAGTLAHSFSQIKEYYEKQWAWQRQLSGAAAYPAFLLLLMMIFIGVTVVFILPAFKKVFMSMQVPLPFITKILFSFGDFVTTHVTLCIGLLGLFIFGIWCIWQQADIRLVVLRYIWQRGSGHEWFDCFYLARITKVWAILLDSGLTITDMLTLTKSLWGNPYATLLQTQVNNLLAKGTTFGDALKKAKLGNEFLWELITIGEETGDMVAMLNHGASYYDRLTSRYMAKLQQLMEPIMVSLMGIGVAILVIAVMLPMFNAVTAMQHV</sequence>